<dbReference type="InterPro" id="IPR036188">
    <property type="entry name" value="FAD/NAD-bd_sf"/>
</dbReference>
<dbReference type="VEuPathDB" id="FungiDB:CPAG_06422"/>
<dbReference type="GO" id="GO:0004499">
    <property type="term" value="F:N,N-dimethylaniline monooxygenase activity"/>
    <property type="evidence" value="ECO:0007669"/>
    <property type="project" value="InterPro"/>
</dbReference>
<keyword evidence="3" id="KW-0285">Flavoprotein</keyword>
<evidence type="ECO:0000313" key="8">
    <source>
        <dbReference type="EMBL" id="KMM70110.1"/>
    </source>
</evidence>
<dbReference type="InterPro" id="IPR050775">
    <property type="entry name" value="FAD-binding_Monooxygenases"/>
</dbReference>
<dbReference type="Proteomes" id="UP000054567">
    <property type="component" value="Unassembled WGS sequence"/>
</dbReference>
<evidence type="ECO:0000256" key="6">
    <source>
        <dbReference type="ARBA" id="ARBA00023002"/>
    </source>
</evidence>
<evidence type="ECO:0000256" key="4">
    <source>
        <dbReference type="ARBA" id="ARBA00022827"/>
    </source>
</evidence>
<dbReference type="SUPFAM" id="SSF51905">
    <property type="entry name" value="FAD/NAD(P)-binding domain"/>
    <property type="match status" value="2"/>
</dbReference>
<accession>A0A0J6FL19</accession>
<dbReference type="GO" id="GO:0050661">
    <property type="term" value="F:NADP binding"/>
    <property type="evidence" value="ECO:0007669"/>
    <property type="project" value="InterPro"/>
</dbReference>
<dbReference type="Pfam" id="PF00743">
    <property type="entry name" value="FMO-like"/>
    <property type="match status" value="1"/>
</dbReference>
<dbReference type="OrthoDB" id="66881at2759"/>
<evidence type="ECO:0000256" key="7">
    <source>
        <dbReference type="ARBA" id="ARBA00023033"/>
    </source>
</evidence>
<evidence type="ECO:0000256" key="3">
    <source>
        <dbReference type="ARBA" id="ARBA00022630"/>
    </source>
</evidence>
<evidence type="ECO:0000256" key="2">
    <source>
        <dbReference type="ARBA" id="ARBA00010139"/>
    </source>
</evidence>
<dbReference type="InterPro" id="IPR020946">
    <property type="entry name" value="Flavin_mOase-like"/>
</dbReference>
<reference evidence="9" key="3">
    <citation type="journal article" date="2010" name="Genome Res.">
        <title>Population genomic sequencing of Coccidioides fungi reveals recent hybridization and transposon control.</title>
        <authorList>
            <person name="Neafsey D.E."/>
            <person name="Barker B.M."/>
            <person name="Sharpton T.J."/>
            <person name="Stajich J.E."/>
            <person name="Park D.J."/>
            <person name="Whiston E."/>
            <person name="Hung C.-Y."/>
            <person name="McMahan C."/>
            <person name="White J."/>
            <person name="Sykes S."/>
            <person name="Heiman D."/>
            <person name="Young S."/>
            <person name="Zeng Q."/>
            <person name="Abouelleil A."/>
            <person name="Aftuck L."/>
            <person name="Bessette D."/>
            <person name="Brown A."/>
            <person name="FitzGerald M."/>
            <person name="Lui A."/>
            <person name="Macdonald J.P."/>
            <person name="Priest M."/>
            <person name="Orbach M.J."/>
            <person name="Galgiani J.N."/>
            <person name="Kirkland T.N."/>
            <person name="Cole G.T."/>
            <person name="Birren B.W."/>
            <person name="Henn M.R."/>
            <person name="Taylor J.W."/>
            <person name="Rounsley S.D."/>
        </authorList>
    </citation>
    <scope>NUCLEOTIDE SEQUENCE [LARGE SCALE GENOMIC DNA]</scope>
    <source>
        <strain evidence="9">RMSCC 3488</strain>
    </source>
</reference>
<organism evidence="8 9">
    <name type="scientific">Coccidioides posadasii RMSCC 3488</name>
    <dbReference type="NCBI Taxonomy" id="454284"/>
    <lineage>
        <taxon>Eukaryota</taxon>
        <taxon>Fungi</taxon>
        <taxon>Dikarya</taxon>
        <taxon>Ascomycota</taxon>
        <taxon>Pezizomycotina</taxon>
        <taxon>Eurotiomycetes</taxon>
        <taxon>Eurotiomycetidae</taxon>
        <taxon>Onygenales</taxon>
        <taxon>Onygenaceae</taxon>
        <taxon>Coccidioides</taxon>
    </lineage>
</organism>
<name>A0A0J6FL19_COCPO</name>
<comment type="similarity">
    <text evidence="2">Belongs to the FAD-binding monooxygenase family.</text>
</comment>
<dbReference type="PANTHER" id="PTHR43098:SF3">
    <property type="entry name" value="L-ORNITHINE N(5)-MONOOXYGENASE-RELATED"/>
    <property type="match status" value="1"/>
</dbReference>
<dbReference type="PRINTS" id="PR00419">
    <property type="entry name" value="ADXRDTASE"/>
</dbReference>
<keyword evidence="6" id="KW-0560">Oxidoreductase</keyword>
<proteinExistence type="inferred from homology"/>
<keyword evidence="4" id="KW-0274">FAD</keyword>
<dbReference type="Gene3D" id="3.50.50.60">
    <property type="entry name" value="FAD/NAD(P)-binding domain"/>
    <property type="match status" value="3"/>
</dbReference>
<comment type="cofactor">
    <cofactor evidence="1">
        <name>FAD</name>
        <dbReference type="ChEBI" id="CHEBI:57692"/>
    </cofactor>
</comment>
<dbReference type="EMBL" id="DS268112">
    <property type="protein sequence ID" value="KMM70110.1"/>
    <property type="molecule type" value="Genomic_DNA"/>
</dbReference>
<evidence type="ECO:0000256" key="5">
    <source>
        <dbReference type="ARBA" id="ARBA00022857"/>
    </source>
</evidence>
<keyword evidence="5" id="KW-0521">NADP</keyword>
<dbReference type="PANTHER" id="PTHR43098">
    <property type="entry name" value="L-ORNITHINE N(5)-MONOOXYGENASE-RELATED"/>
    <property type="match status" value="1"/>
</dbReference>
<reference evidence="8 9" key="1">
    <citation type="submission" date="2007-06" db="EMBL/GenBank/DDBJ databases">
        <title>The Genome Sequence of Coccidioides posadasii RMSCC_3488.</title>
        <authorList>
            <consortium name="Coccidioides Genome Resources Consortium"/>
            <consortium name="The Broad Institute Genome Sequencing Platform"/>
            <person name="Henn M.R."/>
            <person name="Sykes S."/>
            <person name="Young S."/>
            <person name="Jaffe D."/>
            <person name="Berlin A."/>
            <person name="Alvarez P."/>
            <person name="Butler J."/>
            <person name="Gnerre S."/>
            <person name="Grabherr M."/>
            <person name="Mauceli E."/>
            <person name="Brockman W."/>
            <person name="Kodira C."/>
            <person name="Alvarado L."/>
            <person name="Zeng Q."/>
            <person name="Crawford M."/>
            <person name="Antoine C."/>
            <person name="Devon K."/>
            <person name="Galgiani J."/>
            <person name="Orsborn K."/>
            <person name="Lewis M.L."/>
            <person name="Nusbaum C."/>
            <person name="Galagan J."/>
            <person name="Birren B."/>
        </authorList>
    </citation>
    <scope>NUCLEOTIDE SEQUENCE [LARGE SCALE GENOMIC DNA]</scope>
    <source>
        <strain evidence="8 9">RMSCC 3488</strain>
    </source>
</reference>
<evidence type="ECO:0000256" key="1">
    <source>
        <dbReference type="ARBA" id="ARBA00001974"/>
    </source>
</evidence>
<evidence type="ECO:0000313" key="9">
    <source>
        <dbReference type="Proteomes" id="UP000054567"/>
    </source>
</evidence>
<protein>
    <submittedName>
        <fullName evidence="8">Cyclopentanone 1,2-monooxygenase</fullName>
    </submittedName>
</protein>
<dbReference type="Pfam" id="PF13450">
    <property type="entry name" value="NAD_binding_8"/>
    <property type="match status" value="1"/>
</dbReference>
<dbReference type="AlphaFoldDB" id="A0A0J6FL19"/>
<gene>
    <name evidence="8" type="ORF">CPAG_06422</name>
</gene>
<reference evidence="9" key="2">
    <citation type="journal article" date="2009" name="Genome Res.">
        <title>Comparative genomic analyses of the human fungal pathogens Coccidioides and their relatives.</title>
        <authorList>
            <person name="Sharpton T.J."/>
            <person name="Stajich J.E."/>
            <person name="Rounsley S.D."/>
            <person name="Gardner M.J."/>
            <person name="Wortman J.R."/>
            <person name="Jordar V.S."/>
            <person name="Maiti R."/>
            <person name="Kodira C.D."/>
            <person name="Neafsey D.E."/>
            <person name="Zeng Q."/>
            <person name="Hung C.-Y."/>
            <person name="McMahan C."/>
            <person name="Muszewska A."/>
            <person name="Grynberg M."/>
            <person name="Mandel M.A."/>
            <person name="Kellner E.M."/>
            <person name="Barker B.M."/>
            <person name="Galgiani J.N."/>
            <person name="Orbach M.J."/>
            <person name="Kirkland T.N."/>
            <person name="Cole G.T."/>
            <person name="Henn M.R."/>
            <person name="Birren B.W."/>
            <person name="Taylor J.W."/>
        </authorList>
    </citation>
    <scope>NUCLEOTIDE SEQUENCE [LARGE SCALE GENOMIC DNA]</scope>
    <source>
        <strain evidence="9">RMSCC 3488</strain>
    </source>
</reference>
<dbReference type="GO" id="GO:0050660">
    <property type="term" value="F:flavin adenine dinucleotide binding"/>
    <property type="evidence" value="ECO:0007669"/>
    <property type="project" value="InterPro"/>
</dbReference>
<keyword evidence="7 8" id="KW-0503">Monooxygenase</keyword>
<sequence length="541" mass="61860">MTTEETFIQLAHWPPYQVVLLPPVLVSFSEDSNFVIFTMGSIPIPHYDVLIVGAGFSGVYMLYQLRKMGINCKVYEAEAALGGIWYWNAYPGIRVDSEVPVYEYSELEVWKDWTWTEKYPAGEEILKYFDHVDKVWDIKRDVDFNMRVIGAQFDMTEKGIETFKGKVYHSSCWPHEGVQTKGKRVGIIGTGATGVQIAQECAKDAASLLVFQRTPNLALPMRQGKLTPEEQESRKPTYPEFYRNRLQTFGGMRYTFLEKHTADATAKEREAFFEQLWTNGGFQFWLGGYGDMLFGLEANRHAYDFWAKKTRERIKDPRKRDILAPLEPIHPFGTKRPSLEQNYYEIFNQPNVDVVDLRKHTIEEIRPDGILISDGSFYPLDIIALATGYDSITGSMVSLGLRDVHGRPLEEKWKDGVLTYLGMCHHGYPNMFFLYGAHGPTAFSNGPSCIEIQAHWIVSMIRKVREEGLKYIEPKAEAEVEWKNKINTISNKSVLPLADSWYMGANIPGKKREQLNWAGGLPAYQAECMPALKSWESFVVA</sequence>